<evidence type="ECO:0000256" key="1">
    <source>
        <dbReference type="ARBA" id="ARBA00022630"/>
    </source>
</evidence>
<feature type="modified residue" description="4-aspartylphosphate" evidence="4">
    <location>
        <position position="68"/>
    </location>
</feature>
<dbReference type="PANTHER" id="PTHR48105">
    <property type="entry name" value="THIOREDOXIN REDUCTASE 1-RELATED-RELATED"/>
    <property type="match status" value="1"/>
</dbReference>
<dbReference type="Gene3D" id="3.40.50.2300">
    <property type="match status" value="1"/>
</dbReference>
<accession>A0ABW6LVP3</accession>
<evidence type="ECO:0000256" key="2">
    <source>
        <dbReference type="ARBA" id="ARBA00023002"/>
    </source>
</evidence>
<feature type="domain" description="Response regulatory" evidence="5">
    <location>
        <begin position="11"/>
        <end position="134"/>
    </location>
</feature>
<keyword evidence="7" id="KW-1185">Reference proteome</keyword>
<keyword evidence="1" id="KW-0285">Flavoprotein</keyword>
<keyword evidence="2" id="KW-0560">Oxidoreductase</keyword>
<dbReference type="SMART" id="SM00448">
    <property type="entry name" value="REC"/>
    <property type="match status" value="1"/>
</dbReference>
<dbReference type="InterPro" id="IPR036188">
    <property type="entry name" value="FAD/NAD-bd_sf"/>
</dbReference>
<dbReference type="InterPro" id="IPR001789">
    <property type="entry name" value="Sig_transdc_resp-reg_receiver"/>
</dbReference>
<keyword evidence="4" id="KW-0597">Phosphoprotein</keyword>
<dbReference type="PROSITE" id="PS50110">
    <property type="entry name" value="RESPONSE_REGULATORY"/>
    <property type="match status" value="1"/>
</dbReference>
<evidence type="ECO:0000313" key="6">
    <source>
        <dbReference type="EMBL" id="MFE9597954.1"/>
    </source>
</evidence>
<organism evidence="6 7">
    <name type="scientific">Streptomyces hokutonensis</name>
    <dbReference type="NCBI Taxonomy" id="1306990"/>
    <lineage>
        <taxon>Bacteria</taxon>
        <taxon>Bacillati</taxon>
        <taxon>Actinomycetota</taxon>
        <taxon>Actinomycetes</taxon>
        <taxon>Kitasatosporales</taxon>
        <taxon>Streptomycetaceae</taxon>
        <taxon>Streptomyces</taxon>
    </lineage>
</organism>
<dbReference type="InterPro" id="IPR050097">
    <property type="entry name" value="Ferredoxin-NADP_redctase_2"/>
</dbReference>
<dbReference type="InterPro" id="IPR023753">
    <property type="entry name" value="FAD/NAD-binding_dom"/>
</dbReference>
<sequence>MAQAAESARTVIMTVDDDPGVSRAVARDLRRRYGESYRIVRAESGESALDALRELKLRGDLVAVILADYRMPQMNGIEFLEQALDVYPGARRVLLTAYADTDAAIDAINVVDLDHYLLKPWDPPEEKLYPVLDDLLEAWRNSDYRPVPATKVVGHRWSARSSDVREFLARNQVPYRWYSADSPEGLRLLSAAGQDGQRLPLVITADGSVLVEPEAPELAAEVGLATTPTADFYDLVVIGGGPAGLGAAVYGASEGLRTVLVERSATGGQAGQSSRIENYLGFPDGVSGAQLTDRARRQASKFGAEILTAREVTGLEANGSARVVRFADGSAVAAHAVILATGVSYRQLEAPGTPDLTGCGVYYGSALTEAASCQGHDVYIVGGANSAGQAAMYLARGAKSVTLLVRGPSLAASMSYYLIQQINEAENICVRTGTVVDAAHGSDHLEQLTLRDTETGATELVDAQWMFVFIGAAPLTDWLDGAVLRDERGFILSGPDLTADGKPPASWELDRPPYHLETNIPGVFVAGDARAESAKRVASAVGEGAMAVMLVHRYLEQS</sequence>
<dbReference type="RefSeq" id="WP_388102976.1">
    <property type="nucleotide sequence ID" value="NZ_JBIAHM010000002.1"/>
</dbReference>
<dbReference type="Pfam" id="PF00072">
    <property type="entry name" value="Response_reg"/>
    <property type="match status" value="1"/>
</dbReference>
<dbReference type="Proteomes" id="UP001601303">
    <property type="component" value="Unassembled WGS sequence"/>
</dbReference>
<dbReference type="InterPro" id="IPR011006">
    <property type="entry name" value="CheY-like_superfamily"/>
</dbReference>
<dbReference type="PRINTS" id="PR00368">
    <property type="entry name" value="FADPNR"/>
</dbReference>
<dbReference type="PRINTS" id="PR00469">
    <property type="entry name" value="PNDRDTASEII"/>
</dbReference>
<dbReference type="SUPFAM" id="SSF52172">
    <property type="entry name" value="CheY-like"/>
    <property type="match status" value="1"/>
</dbReference>
<evidence type="ECO:0000313" key="7">
    <source>
        <dbReference type="Proteomes" id="UP001601303"/>
    </source>
</evidence>
<evidence type="ECO:0000259" key="5">
    <source>
        <dbReference type="PROSITE" id="PS50110"/>
    </source>
</evidence>
<gene>
    <name evidence="6" type="ORF">ACFYNQ_05160</name>
</gene>
<comment type="catalytic activity">
    <reaction evidence="3">
        <text>[thioredoxin]-dithiol + NADP(+) = [thioredoxin]-disulfide + NADPH + H(+)</text>
        <dbReference type="Rhea" id="RHEA:20345"/>
        <dbReference type="Rhea" id="RHEA-COMP:10698"/>
        <dbReference type="Rhea" id="RHEA-COMP:10700"/>
        <dbReference type="ChEBI" id="CHEBI:15378"/>
        <dbReference type="ChEBI" id="CHEBI:29950"/>
        <dbReference type="ChEBI" id="CHEBI:50058"/>
        <dbReference type="ChEBI" id="CHEBI:57783"/>
        <dbReference type="ChEBI" id="CHEBI:58349"/>
        <dbReference type="EC" id="1.8.1.9"/>
    </reaction>
</comment>
<dbReference type="EMBL" id="JBIAHM010000002">
    <property type="protein sequence ID" value="MFE9597954.1"/>
    <property type="molecule type" value="Genomic_DNA"/>
</dbReference>
<dbReference type="Pfam" id="PF07992">
    <property type="entry name" value="Pyr_redox_2"/>
    <property type="match status" value="1"/>
</dbReference>
<comment type="caution">
    <text evidence="6">The sequence shown here is derived from an EMBL/GenBank/DDBJ whole genome shotgun (WGS) entry which is preliminary data.</text>
</comment>
<evidence type="ECO:0000256" key="4">
    <source>
        <dbReference type="PROSITE-ProRule" id="PRU00169"/>
    </source>
</evidence>
<dbReference type="SUPFAM" id="SSF51905">
    <property type="entry name" value="FAD/NAD(P)-binding domain"/>
    <property type="match status" value="1"/>
</dbReference>
<dbReference type="Gene3D" id="3.50.50.60">
    <property type="entry name" value="FAD/NAD(P)-binding domain"/>
    <property type="match status" value="2"/>
</dbReference>
<evidence type="ECO:0000256" key="3">
    <source>
        <dbReference type="ARBA" id="ARBA00048132"/>
    </source>
</evidence>
<proteinExistence type="predicted"/>
<protein>
    <submittedName>
        <fullName evidence="6">FAD-dependent oxidoreductase</fullName>
    </submittedName>
</protein>
<reference evidence="6 7" key="1">
    <citation type="submission" date="2024-10" db="EMBL/GenBank/DDBJ databases">
        <title>The Natural Products Discovery Center: Release of the First 8490 Sequenced Strains for Exploring Actinobacteria Biosynthetic Diversity.</title>
        <authorList>
            <person name="Kalkreuter E."/>
            <person name="Kautsar S.A."/>
            <person name="Yang D."/>
            <person name="Bader C.D."/>
            <person name="Teijaro C.N."/>
            <person name="Fluegel L."/>
            <person name="Davis C.M."/>
            <person name="Simpson J.R."/>
            <person name="Lauterbach L."/>
            <person name="Steele A.D."/>
            <person name="Gui C."/>
            <person name="Meng S."/>
            <person name="Li G."/>
            <person name="Viehrig K."/>
            <person name="Ye F."/>
            <person name="Su P."/>
            <person name="Kiefer A.F."/>
            <person name="Nichols A."/>
            <person name="Cepeda A.J."/>
            <person name="Yan W."/>
            <person name="Fan B."/>
            <person name="Jiang Y."/>
            <person name="Adhikari A."/>
            <person name="Zheng C.-J."/>
            <person name="Schuster L."/>
            <person name="Cowan T.M."/>
            <person name="Smanski M.J."/>
            <person name="Chevrette M.G."/>
            <person name="De Carvalho L.P.S."/>
            <person name="Shen B."/>
        </authorList>
    </citation>
    <scope>NUCLEOTIDE SEQUENCE [LARGE SCALE GENOMIC DNA]</scope>
    <source>
        <strain evidence="6 7">NPDC006488</strain>
    </source>
</reference>
<name>A0ABW6LVP3_9ACTN</name>